<dbReference type="Proteomes" id="UP001060215">
    <property type="component" value="Chromosome 15"/>
</dbReference>
<reference evidence="1 2" key="1">
    <citation type="journal article" date="2022" name="Plant J.">
        <title>Chromosome-level genome of Camellia lanceoleosa provides a valuable resource for understanding genome evolution and self-incompatibility.</title>
        <authorList>
            <person name="Gong W."/>
            <person name="Xiao S."/>
            <person name="Wang L."/>
            <person name="Liao Z."/>
            <person name="Chang Y."/>
            <person name="Mo W."/>
            <person name="Hu G."/>
            <person name="Li W."/>
            <person name="Zhao G."/>
            <person name="Zhu H."/>
            <person name="Hu X."/>
            <person name="Ji K."/>
            <person name="Xiang X."/>
            <person name="Song Q."/>
            <person name="Yuan D."/>
            <person name="Jin S."/>
            <person name="Zhang L."/>
        </authorList>
    </citation>
    <scope>NUCLEOTIDE SEQUENCE [LARGE SCALE GENOMIC DNA]</scope>
    <source>
        <strain evidence="1">SQ_2022a</strain>
    </source>
</reference>
<dbReference type="EMBL" id="CM045772">
    <property type="protein sequence ID" value="KAI7986168.1"/>
    <property type="molecule type" value="Genomic_DNA"/>
</dbReference>
<accession>A0ACC0FDB7</accession>
<proteinExistence type="predicted"/>
<keyword evidence="2" id="KW-1185">Reference proteome</keyword>
<gene>
    <name evidence="1" type="ORF">LOK49_LG14G00556</name>
</gene>
<name>A0ACC0FDB7_9ERIC</name>
<evidence type="ECO:0000313" key="1">
    <source>
        <dbReference type="EMBL" id="KAI7986168.1"/>
    </source>
</evidence>
<comment type="caution">
    <text evidence="1">The sequence shown here is derived from an EMBL/GenBank/DDBJ whole genome shotgun (WGS) entry which is preliminary data.</text>
</comment>
<sequence>MPGKVGDRVHNFFAQDNLSQGQDHSQVVDGSWSVLSNNLWAGSQRHIGLPSSNSKIYNLEQVPHGLNFT</sequence>
<evidence type="ECO:0000313" key="2">
    <source>
        <dbReference type="Proteomes" id="UP001060215"/>
    </source>
</evidence>
<protein>
    <submittedName>
        <fullName evidence="1">Uncharacterized protein</fullName>
    </submittedName>
</protein>
<organism evidence="1 2">
    <name type="scientific">Camellia lanceoleosa</name>
    <dbReference type="NCBI Taxonomy" id="1840588"/>
    <lineage>
        <taxon>Eukaryota</taxon>
        <taxon>Viridiplantae</taxon>
        <taxon>Streptophyta</taxon>
        <taxon>Embryophyta</taxon>
        <taxon>Tracheophyta</taxon>
        <taxon>Spermatophyta</taxon>
        <taxon>Magnoliopsida</taxon>
        <taxon>eudicotyledons</taxon>
        <taxon>Gunneridae</taxon>
        <taxon>Pentapetalae</taxon>
        <taxon>asterids</taxon>
        <taxon>Ericales</taxon>
        <taxon>Theaceae</taxon>
        <taxon>Camellia</taxon>
    </lineage>
</organism>